<evidence type="ECO:0000313" key="3">
    <source>
        <dbReference type="Proteomes" id="UP000676336"/>
    </source>
</evidence>
<keyword evidence="1" id="KW-0175">Coiled coil</keyword>
<accession>A0A8S3HKA2</accession>
<reference evidence="2" key="1">
    <citation type="submission" date="2021-02" db="EMBL/GenBank/DDBJ databases">
        <authorList>
            <person name="Nowell W R."/>
        </authorList>
    </citation>
    <scope>NUCLEOTIDE SEQUENCE</scope>
</reference>
<evidence type="ECO:0000256" key="1">
    <source>
        <dbReference type="SAM" id="Coils"/>
    </source>
</evidence>
<feature type="coiled-coil region" evidence="1">
    <location>
        <begin position="78"/>
        <end position="139"/>
    </location>
</feature>
<gene>
    <name evidence="2" type="ORF">SMN809_LOCUS69725</name>
</gene>
<dbReference type="AlphaFoldDB" id="A0A8S3HKA2"/>
<dbReference type="Proteomes" id="UP000676336">
    <property type="component" value="Unassembled WGS sequence"/>
</dbReference>
<sequence>MLRLSRDCDIIVHFHDKDQVDLSTHIESYLSEIRTITRMNNIHVCNSSSSNNPLNLSKFSFRDHVTDNIELIFNLHDNKQTRDLVEKHEERLSKQVNKLHDDIDANDTAVKYYQENNDLENVEREQRRHEILVEDMKLTQRRHEKFVEIAQKRTIVEKKKKTA</sequence>
<dbReference type="EMBL" id="CAJOBI010320073">
    <property type="protein sequence ID" value="CAF5183632.1"/>
    <property type="molecule type" value="Genomic_DNA"/>
</dbReference>
<proteinExistence type="predicted"/>
<name>A0A8S3HKA2_9BILA</name>
<comment type="caution">
    <text evidence="2">The sequence shown here is derived from an EMBL/GenBank/DDBJ whole genome shotgun (WGS) entry which is preliminary data.</text>
</comment>
<protein>
    <submittedName>
        <fullName evidence="2">Uncharacterized protein</fullName>
    </submittedName>
</protein>
<organism evidence="2 3">
    <name type="scientific">Rotaria magnacalcarata</name>
    <dbReference type="NCBI Taxonomy" id="392030"/>
    <lineage>
        <taxon>Eukaryota</taxon>
        <taxon>Metazoa</taxon>
        <taxon>Spiralia</taxon>
        <taxon>Gnathifera</taxon>
        <taxon>Rotifera</taxon>
        <taxon>Eurotatoria</taxon>
        <taxon>Bdelloidea</taxon>
        <taxon>Philodinida</taxon>
        <taxon>Philodinidae</taxon>
        <taxon>Rotaria</taxon>
    </lineage>
</organism>
<evidence type="ECO:0000313" key="2">
    <source>
        <dbReference type="EMBL" id="CAF5183632.1"/>
    </source>
</evidence>